<feature type="compositionally biased region" description="Basic and acidic residues" evidence="1">
    <location>
        <begin position="721"/>
        <end position="731"/>
    </location>
</feature>
<feature type="compositionally biased region" description="Basic and acidic residues" evidence="1">
    <location>
        <begin position="689"/>
        <end position="708"/>
    </location>
</feature>
<keyword evidence="4" id="KW-1185">Reference proteome</keyword>
<protein>
    <recommendedName>
        <fullName evidence="2">PID domain-containing protein</fullName>
    </recommendedName>
</protein>
<evidence type="ECO:0000313" key="4">
    <source>
        <dbReference type="Proteomes" id="UP000625711"/>
    </source>
</evidence>
<dbReference type="SUPFAM" id="SSF50729">
    <property type="entry name" value="PH domain-like"/>
    <property type="match status" value="1"/>
</dbReference>
<dbReference type="AlphaFoldDB" id="A0A834IM67"/>
<reference evidence="3" key="1">
    <citation type="submission" date="2020-08" db="EMBL/GenBank/DDBJ databases">
        <title>Genome sequencing and assembly of the red palm weevil Rhynchophorus ferrugineus.</title>
        <authorList>
            <person name="Dias G.B."/>
            <person name="Bergman C.M."/>
            <person name="Manee M."/>
        </authorList>
    </citation>
    <scope>NUCLEOTIDE SEQUENCE</scope>
    <source>
        <strain evidence="3">AA-2017</strain>
        <tissue evidence="3">Whole larva</tissue>
    </source>
</reference>
<name>A0A834IM67_RHYFE</name>
<dbReference type="EMBL" id="JAACXV010000102">
    <property type="protein sequence ID" value="KAF7283532.1"/>
    <property type="molecule type" value="Genomic_DNA"/>
</dbReference>
<feature type="region of interest" description="Disordered" evidence="1">
    <location>
        <begin position="919"/>
        <end position="941"/>
    </location>
</feature>
<gene>
    <name evidence="3" type="ORF">GWI33_000364</name>
</gene>
<dbReference type="InterPro" id="IPR006020">
    <property type="entry name" value="PTB/PI_dom"/>
</dbReference>
<organism evidence="3 4">
    <name type="scientific">Rhynchophorus ferrugineus</name>
    <name type="common">Red palm weevil</name>
    <name type="synonym">Curculio ferrugineus</name>
    <dbReference type="NCBI Taxonomy" id="354439"/>
    <lineage>
        <taxon>Eukaryota</taxon>
        <taxon>Metazoa</taxon>
        <taxon>Ecdysozoa</taxon>
        <taxon>Arthropoda</taxon>
        <taxon>Hexapoda</taxon>
        <taxon>Insecta</taxon>
        <taxon>Pterygota</taxon>
        <taxon>Neoptera</taxon>
        <taxon>Endopterygota</taxon>
        <taxon>Coleoptera</taxon>
        <taxon>Polyphaga</taxon>
        <taxon>Cucujiformia</taxon>
        <taxon>Curculionidae</taxon>
        <taxon>Dryophthorinae</taxon>
        <taxon>Rhynchophorus</taxon>
    </lineage>
</organism>
<dbReference type="PANTHER" id="PTHR21219">
    <property type="entry name" value="FI19613P1"/>
    <property type="match status" value="1"/>
</dbReference>
<feature type="region of interest" description="Disordered" evidence="1">
    <location>
        <begin position="388"/>
        <end position="409"/>
    </location>
</feature>
<feature type="region of interest" description="Disordered" evidence="1">
    <location>
        <begin position="682"/>
        <end position="760"/>
    </location>
</feature>
<feature type="compositionally biased region" description="Pro residues" evidence="1">
    <location>
        <begin position="33"/>
        <end position="42"/>
    </location>
</feature>
<dbReference type="PANTHER" id="PTHR21219:SF4">
    <property type="entry name" value="PID DOMAIN-CONTAINING PROTEIN"/>
    <property type="match status" value="1"/>
</dbReference>
<evidence type="ECO:0000259" key="2">
    <source>
        <dbReference type="SMART" id="SM00462"/>
    </source>
</evidence>
<dbReference type="Proteomes" id="UP000625711">
    <property type="component" value="Unassembled WGS sequence"/>
</dbReference>
<dbReference type="Gene3D" id="2.30.29.30">
    <property type="entry name" value="Pleckstrin-homology domain (PH domain)/Phosphotyrosine-binding domain (PTB)"/>
    <property type="match status" value="1"/>
</dbReference>
<feature type="region of interest" description="Disordered" evidence="1">
    <location>
        <begin position="22"/>
        <end position="42"/>
    </location>
</feature>
<dbReference type="InterPro" id="IPR011993">
    <property type="entry name" value="PH-like_dom_sf"/>
</dbReference>
<feature type="region of interest" description="Disordered" evidence="1">
    <location>
        <begin position="1134"/>
        <end position="1182"/>
    </location>
</feature>
<comment type="caution">
    <text evidence="3">The sequence shown here is derived from an EMBL/GenBank/DDBJ whole genome shotgun (WGS) entry which is preliminary data.</text>
</comment>
<sequence length="1182" mass="132839">MVMCSAMDSVVIPRPPALPLGPLASQHPLKDTPLPPPPPPPKPLISQMVQTEEETSISHITKDQKSEDKKEVCEEKTVFEERRITKKLIEKKITRNESLRSKMSYQSGNSQKSNGFRLRENGQNTLQSNFNDDAGSIYSIYKQKIDSMFESDTSTTNSNHNSVQAKIEKMFSDVAKDSGLLPNQIGVHTFSVDYLGSVPLQDKVTSLSGLQKPLRELYFSYKKVVRSKKVLSGKLEISSQGLKVQYQGQSGDLEQMNSFPSIAVWSAVKFVIHENNGNNLCYAFLPLITDPDNMDKQSLFKTLEEADKKYIANEQHSPLFAVVMRKIGVQKQLECHGFVCQTSEDAIVIAATLYKSLVNHMKHKERRLQNKNGITTCMSTTSSTIADKNGSLVPVRPPRRKRSSAASSICSDTNSLANISDTQPLLTGDKIRRKSTKTKRAPQVPIINKQQDFDAIIPYEEPIKLKENEEEQNVSKKEDNEEIQEIKPKSFSDKLNTYMSKEQKQITEEIKQMVTDTNKGLKRVQSIRKRNEEAIRKKENSGDIFTKVTIPRSGSFLNTGGLTRYKNKVSRNNESASGGSPLGFKEIFNELSLQEGLHSMDDILSVIIDPDGMSFNDLKPIYKEFLLKLALTLTKDEMYLKSKSIMRRQKKKLKRSASIKKSPHILVSGKFKRLKHIFQKGLKSKKSKKALERKSNPIPNEEHPDAKLPESSISTSSYDTRQFRTKEELAGKKTSYRKKSQGDLSNSRRRDRASTSEESDFFSLKRSNKYRNHGSNGNLLTLNHNRNSSSGYVSCSECSYDSDTCTCVSADKCYCSLGQRTNSGRRDDKCTCAEDPTLIFCDCDTDSCADSNKCYCQYGNQQITTNSRKSSRHSSCVTKHGQKHKKLCKKNSNTKSSKSLEYMSNPSEGYYEKLRSKQKYGSERVTSHYASKQSLDKKRRNSHIGVGSQYVGADFSMMAQQNIQMGLLGGKLSAMDYELLKLSRRDLEEALYRRGFSESIKDYWCETRGLAGVDSRGQRIQSAITTGACTEALSVKKSAEIAALFADMKLSQTTDITHLTPQGFDLNNITHSKNIYNTEKSLMAKYSKPNKGPPRPDSKLISLPKPPLPPPSYGRPSSLIKNKSKLYSAKNGLYTIQSQSDESRASSISGDERRSRSGNDLDRYGSRRNVSSNIEDSLGYLP</sequence>
<feature type="compositionally biased region" description="Polar residues" evidence="1">
    <location>
        <begin position="711"/>
        <end position="720"/>
    </location>
</feature>
<dbReference type="SMART" id="SM00462">
    <property type="entry name" value="PTB"/>
    <property type="match status" value="1"/>
</dbReference>
<dbReference type="OrthoDB" id="5959615at2759"/>
<evidence type="ECO:0000313" key="3">
    <source>
        <dbReference type="EMBL" id="KAF7283532.1"/>
    </source>
</evidence>
<evidence type="ECO:0000256" key="1">
    <source>
        <dbReference type="SAM" id="MobiDB-lite"/>
    </source>
</evidence>
<accession>A0A834IM67</accession>
<feature type="domain" description="PID" evidence="2">
    <location>
        <begin position="185"/>
        <end position="368"/>
    </location>
</feature>
<feature type="region of interest" description="Disordered" evidence="1">
    <location>
        <begin position="1085"/>
        <end position="1119"/>
    </location>
</feature>
<feature type="compositionally biased region" description="Basic and acidic residues" evidence="1">
    <location>
        <begin position="746"/>
        <end position="755"/>
    </location>
</feature>
<feature type="compositionally biased region" description="Basic and acidic residues" evidence="1">
    <location>
        <begin position="1150"/>
        <end position="1165"/>
    </location>
</feature>
<proteinExistence type="predicted"/>
<feature type="region of interest" description="Disordered" evidence="1">
    <location>
        <begin position="468"/>
        <end position="492"/>
    </location>
</feature>
<feature type="compositionally biased region" description="Polar residues" evidence="1">
    <location>
        <begin position="1134"/>
        <end position="1149"/>
    </location>
</feature>
<feature type="compositionally biased region" description="Pro residues" evidence="1">
    <location>
        <begin position="1104"/>
        <end position="1113"/>
    </location>
</feature>